<dbReference type="GeneID" id="85194967"/>
<proteinExistence type="predicted"/>
<dbReference type="Gene3D" id="3.40.50.300">
    <property type="entry name" value="P-loop containing nucleotide triphosphate hydrolases"/>
    <property type="match status" value="2"/>
</dbReference>
<dbReference type="InterPro" id="IPR041685">
    <property type="entry name" value="AAA_GajA/Old/RecF-like"/>
</dbReference>
<dbReference type="InterPro" id="IPR027417">
    <property type="entry name" value="P-loop_NTPase"/>
</dbReference>
<evidence type="ECO:0000259" key="1">
    <source>
        <dbReference type="Pfam" id="PF13175"/>
    </source>
</evidence>
<dbReference type="PANTHER" id="PTHR43581">
    <property type="entry name" value="ATP/GTP PHOSPHATASE"/>
    <property type="match status" value="1"/>
</dbReference>
<dbReference type="Proteomes" id="UP001302978">
    <property type="component" value="Chromosome"/>
</dbReference>
<accession>A0AA96V0T8</accession>
<protein>
    <submittedName>
        <fullName evidence="2">DNA replication and repair protein RecF</fullName>
    </submittedName>
</protein>
<dbReference type="Pfam" id="PF13175">
    <property type="entry name" value="AAA_15"/>
    <property type="match status" value="1"/>
</dbReference>
<dbReference type="EMBL" id="CP131059">
    <property type="protein sequence ID" value="WNY23175.1"/>
    <property type="molecule type" value="Genomic_DNA"/>
</dbReference>
<keyword evidence="3" id="KW-1185">Reference proteome</keyword>
<dbReference type="KEGG" id="mehf:MmiHf6_04790"/>
<feature type="domain" description="Endonuclease GajA/Old nuclease/RecF-like AAA" evidence="1">
    <location>
        <begin position="1"/>
        <end position="360"/>
    </location>
</feature>
<gene>
    <name evidence="2" type="primary">recF</name>
    <name evidence="2" type="ORF">MmiHf6_04790</name>
</gene>
<reference evidence="2 3" key="1">
    <citation type="submission" date="2023-07" db="EMBL/GenBank/DDBJ databases">
        <title>Closed genoem sequence of Methanomicrococcus sp. Hf6.</title>
        <authorList>
            <person name="Poehlein A."/>
            <person name="Protasov E."/>
            <person name="Platt K."/>
            <person name="Reeh H."/>
            <person name="Daniel R."/>
            <person name="Brune A."/>
        </authorList>
    </citation>
    <scope>NUCLEOTIDE SEQUENCE [LARGE SCALE GENOMIC DNA]</scope>
    <source>
        <strain evidence="2 3">Hf6</strain>
    </source>
</reference>
<evidence type="ECO:0000313" key="2">
    <source>
        <dbReference type="EMBL" id="WNY23175.1"/>
    </source>
</evidence>
<organism evidence="2 3">
    <name type="scientific">Methanimicrococcus hongohii</name>
    <dbReference type="NCBI Taxonomy" id="3028295"/>
    <lineage>
        <taxon>Archaea</taxon>
        <taxon>Methanobacteriati</taxon>
        <taxon>Methanobacteriota</taxon>
        <taxon>Stenosarchaea group</taxon>
        <taxon>Methanomicrobia</taxon>
        <taxon>Methanosarcinales</taxon>
        <taxon>Methanosarcinaceae</taxon>
        <taxon>Methanimicrococcus</taxon>
    </lineage>
</organism>
<evidence type="ECO:0000313" key="3">
    <source>
        <dbReference type="Proteomes" id="UP001302978"/>
    </source>
</evidence>
<dbReference type="SUPFAM" id="SSF52540">
    <property type="entry name" value="P-loop containing nucleoside triphosphate hydrolases"/>
    <property type="match status" value="1"/>
</dbReference>
<name>A0AA96V0T8_9EURY</name>
<dbReference type="InterPro" id="IPR051396">
    <property type="entry name" value="Bact_Antivir_Def_Nuclease"/>
</dbReference>
<dbReference type="PANTHER" id="PTHR43581:SF4">
    <property type="entry name" value="ATP_GTP PHOSPHATASE"/>
    <property type="match status" value="1"/>
</dbReference>
<dbReference type="RefSeq" id="WP_316558183.1">
    <property type="nucleotide sequence ID" value="NZ_CP131059.1"/>
</dbReference>
<sequence length="599" mass="70075">MFLSKIEIKNFRSIKSLIIDTDPKCQIFVGINESGKSNILKAISLLNSDDFSNDDIRFEGKQEEPVEEAFINYYFKCSEIEIRDMLGFIEESLIANNIFPPSFIDDIRSQWSILAEYITDFNVGYCFYDLKNKSRGIIVNSINEITKKSLIFKNPGDFQYIDSLEDIVSTTITQFIRGNLPEIVYWKYDEKHLLPNTINLLQFQQNPSICLPLKSMFYLTGYKDIQKVITEARNGRRNALENILDKVSVNSTNYLNEVWRDYGNIKFHLSLDGENLNIHIQDEENKYDCDQRSDGFKRFIAFLLSLSAKVKHGEIEESIIIVDEPDINLHISGQRYLTEELIKMSSKNLVFYSTHSIFMIDSKKPDRHFIVKKLKEETVVKRVEKSNITDDEVIYRALGYSTFETLKENNLIFEGWSDQEVLKMVLSSNDSRIPDQIRNFGLTFSTGVSNITPIAKILELANRNYFVISDSDDIAKRSKKDYIDQDRCLGPWYMYGDFIQNIFTLEDFVKHSSFKNSIENSRQNTPQLTKEFDYNEFSKIQFKRVDYIKDWVKECTNDSKKIKEIMMEIKIDLYSNLSISDLEEQYFDFIISLNEKIKE</sequence>
<dbReference type="AlphaFoldDB" id="A0AA96V0T8"/>